<dbReference type="InterPro" id="IPR002481">
    <property type="entry name" value="FUR"/>
</dbReference>
<evidence type="ECO:0000313" key="8">
    <source>
        <dbReference type="EMBL" id="SMY08744.1"/>
    </source>
</evidence>
<dbReference type="EMBL" id="FXZK01000005">
    <property type="protein sequence ID" value="SMY08744.1"/>
    <property type="molecule type" value="Genomic_DNA"/>
</dbReference>
<dbReference type="GO" id="GO:0000976">
    <property type="term" value="F:transcription cis-regulatory region binding"/>
    <property type="evidence" value="ECO:0007669"/>
    <property type="project" value="TreeGrafter"/>
</dbReference>
<dbReference type="Proteomes" id="UP000201613">
    <property type="component" value="Unassembled WGS sequence"/>
</dbReference>
<evidence type="ECO:0000256" key="3">
    <source>
        <dbReference type="ARBA" id="ARBA00022833"/>
    </source>
</evidence>
<keyword evidence="4" id="KW-0805">Transcription regulation</keyword>
<dbReference type="InterPro" id="IPR043135">
    <property type="entry name" value="Fur_C"/>
</dbReference>
<keyword evidence="7" id="KW-0479">Metal-binding</keyword>
<keyword evidence="5" id="KW-0238">DNA-binding</keyword>
<keyword evidence="2" id="KW-0678">Repressor</keyword>
<dbReference type="GO" id="GO:0008270">
    <property type="term" value="F:zinc ion binding"/>
    <property type="evidence" value="ECO:0007669"/>
    <property type="project" value="TreeGrafter"/>
</dbReference>
<dbReference type="GO" id="GO:0005829">
    <property type="term" value="C:cytosol"/>
    <property type="evidence" value="ECO:0007669"/>
    <property type="project" value="TreeGrafter"/>
</dbReference>
<organism evidence="8 9">
    <name type="scientific">Flavimaricola marinus</name>
    <dbReference type="NCBI Taxonomy" id="1819565"/>
    <lineage>
        <taxon>Bacteria</taxon>
        <taxon>Pseudomonadati</taxon>
        <taxon>Pseudomonadota</taxon>
        <taxon>Alphaproteobacteria</taxon>
        <taxon>Rhodobacterales</taxon>
        <taxon>Paracoccaceae</taxon>
        <taxon>Flavimaricola</taxon>
    </lineage>
</organism>
<dbReference type="InterPro" id="IPR036388">
    <property type="entry name" value="WH-like_DNA-bd_sf"/>
</dbReference>
<evidence type="ECO:0000256" key="2">
    <source>
        <dbReference type="ARBA" id="ARBA00022491"/>
    </source>
</evidence>
<dbReference type="GO" id="GO:0003700">
    <property type="term" value="F:DNA-binding transcription factor activity"/>
    <property type="evidence" value="ECO:0007669"/>
    <property type="project" value="InterPro"/>
</dbReference>
<dbReference type="PANTHER" id="PTHR33202">
    <property type="entry name" value="ZINC UPTAKE REGULATION PROTEIN"/>
    <property type="match status" value="1"/>
</dbReference>
<dbReference type="SUPFAM" id="SSF46785">
    <property type="entry name" value="Winged helix' DNA-binding domain"/>
    <property type="match status" value="1"/>
</dbReference>
<dbReference type="GO" id="GO:0045892">
    <property type="term" value="P:negative regulation of DNA-templated transcription"/>
    <property type="evidence" value="ECO:0007669"/>
    <property type="project" value="TreeGrafter"/>
</dbReference>
<comment type="similarity">
    <text evidence="1">Belongs to the Fur family.</text>
</comment>
<evidence type="ECO:0000256" key="4">
    <source>
        <dbReference type="ARBA" id="ARBA00023015"/>
    </source>
</evidence>
<protein>
    <submittedName>
        <fullName evidence="8">Zinc uptake regulation protein</fullName>
    </submittedName>
</protein>
<proteinExistence type="inferred from homology"/>
<sequence>MAQSASPQGFAKHDHGACKRSAIAAAEVACAARGAQFTPVRRRVLEILLEAHAAMGAYDVLERLAAEGLGSKPPVAYRALAFLTEQGFAHRIERLNAFVACAHPGAVHDPAFMICRGCGAVAEAEGEPPLSASAKAAGFVIEQTVVEAEGLCPGCQEPAA</sequence>
<keyword evidence="6" id="KW-0804">Transcription</keyword>
<dbReference type="InterPro" id="IPR036390">
    <property type="entry name" value="WH_DNA-bd_sf"/>
</dbReference>
<comment type="cofactor">
    <cofactor evidence="7">
        <name>Zn(2+)</name>
        <dbReference type="ChEBI" id="CHEBI:29105"/>
    </cofactor>
    <text evidence="7">Binds 1 zinc ion per subunit.</text>
</comment>
<keyword evidence="3 7" id="KW-0862">Zinc</keyword>
<evidence type="ECO:0000313" key="9">
    <source>
        <dbReference type="Proteomes" id="UP000201613"/>
    </source>
</evidence>
<dbReference type="Gene3D" id="3.30.1490.190">
    <property type="match status" value="1"/>
</dbReference>
<accession>A0A238LH62</accession>
<evidence type="ECO:0000256" key="6">
    <source>
        <dbReference type="ARBA" id="ARBA00023163"/>
    </source>
</evidence>
<dbReference type="PANTHER" id="PTHR33202:SF6">
    <property type="entry name" value="ZINC UPTAKE REGULATION PROTEIN"/>
    <property type="match status" value="1"/>
</dbReference>
<dbReference type="AlphaFoldDB" id="A0A238LH62"/>
<evidence type="ECO:0000256" key="1">
    <source>
        <dbReference type="ARBA" id="ARBA00007957"/>
    </source>
</evidence>
<reference evidence="8 9" key="1">
    <citation type="submission" date="2017-05" db="EMBL/GenBank/DDBJ databases">
        <authorList>
            <person name="Song R."/>
            <person name="Chenine A.L."/>
            <person name="Ruprecht R.M."/>
        </authorList>
    </citation>
    <scope>NUCLEOTIDE SEQUENCE [LARGE SCALE GENOMIC DNA]</scope>
    <source>
        <strain evidence="8 9">CECT 8899</strain>
    </source>
</reference>
<dbReference type="GO" id="GO:1900376">
    <property type="term" value="P:regulation of secondary metabolite biosynthetic process"/>
    <property type="evidence" value="ECO:0007669"/>
    <property type="project" value="TreeGrafter"/>
</dbReference>
<gene>
    <name evidence="8" type="primary">zur</name>
    <name evidence="8" type="ORF">LOM8899_02900</name>
</gene>
<feature type="binding site" evidence="7">
    <location>
        <position position="118"/>
    </location>
    <ligand>
        <name>Zn(2+)</name>
        <dbReference type="ChEBI" id="CHEBI:29105"/>
    </ligand>
</feature>
<feature type="binding site" evidence="7">
    <location>
        <position position="152"/>
    </location>
    <ligand>
        <name>Zn(2+)</name>
        <dbReference type="ChEBI" id="CHEBI:29105"/>
    </ligand>
</feature>
<keyword evidence="9" id="KW-1185">Reference proteome</keyword>
<evidence type="ECO:0000256" key="5">
    <source>
        <dbReference type="ARBA" id="ARBA00023125"/>
    </source>
</evidence>
<feature type="binding site" evidence="7">
    <location>
        <position position="115"/>
    </location>
    <ligand>
        <name>Zn(2+)</name>
        <dbReference type="ChEBI" id="CHEBI:29105"/>
    </ligand>
</feature>
<dbReference type="Gene3D" id="1.10.10.10">
    <property type="entry name" value="Winged helix-like DNA-binding domain superfamily/Winged helix DNA-binding domain"/>
    <property type="match status" value="1"/>
</dbReference>
<dbReference type="OrthoDB" id="9801127at2"/>
<evidence type="ECO:0000256" key="7">
    <source>
        <dbReference type="PIRSR" id="PIRSR602481-1"/>
    </source>
</evidence>
<feature type="binding site" evidence="7">
    <location>
        <position position="155"/>
    </location>
    <ligand>
        <name>Zn(2+)</name>
        <dbReference type="ChEBI" id="CHEBI:29105"/>
    </ligand>
</feature>
<dbReference type="RefSeq" id="WP_093992907.1">
    <property type="nucleotide sequence ID" value="NZ_FXZK01000005.1"/>
</dbReference>
<name>A0A238LH62_9RHOB</name>